<dbReference type="InterPro" id="IPR007979">
    <property type="entry name" value="NlaIII/ICEA1"/>
</dbReference>
<accession>A0A9D9IQS8</accession>
<comment type="caution">
    <text evidence="1">The sequence shown here is derived from an EMBL/GenBank/DDBJ whole genome shotgun (WGS) entry which is preliminary data.</text>
</comment>
<gene>
    <name evidence="1" type="ORF">IAB88_08085</name>
</gene>
<dbReference type="AlphaFoldDB" id="A0A9D9IQS8"/>
<dbReference type="EMBL" id="JADIMC010000094">
    <property type="protein sequence ID" value="MBO8476937.1"/>
    <property type="molecule type" value="Genomic_DNA"/>
</dbReference>
<proteinExistence type="predicted"/>
<organism evidence="1 2">
    <name type="scientific">Candidatus Limisoma faecipullorum</name>
    <dbReference type="NCBI Taxonomy" id="2840854"/>
    <lineage>
        <taxon>Bacteria</taxon>
        <taxon>Pseudomonadati</taxon>
        <taxon>Bacteroidota</taxon>
        <taxon>Bacteroidia</taxon>
        <taxon>Bacteroidales</taxon>
        <taxon>Candidatus Limisoma</taxon>
    </lineage>
</organism>
<dbReference type="Proteomes" id="UP000823598">
    <property type="component" value="Unassembled WGS sequence"/>
</dbReference>
<dbReference type="Pfam" id="PF05315">
    <property type="entry name" value="ICEA"/>
    <property type="match status" value="1"/>
</dbReference>
<evidence type="ECO:0000313" key="1">
    <source>
        <dbReference type="EMBL" id="MBO8476937.1"/>
    </source>
</evidence>
<evidence type="ECO:0000313" key="2">
    <source>
        <dbReference type="Proteomes" id="UP000823598"/>
    </source>
</evidence>
<sequence length="208" mass="24349">MSKVDNFISALKNNCREWTCSLHTTGSNQPAAIFREVKKLGYKFEEVSPNRWAKSMYCTVCKQNTTHYKLLEKEPVFNEKKRLLISKDTRAKILRILDNKDAFTGASISSVAEIDHKIPWTRLDEDVNANIMNEEDIKNNFQLLTREHNLLKDRMCGFCKNECKRPPFLGISFWYDGDENYRGTCYGCGWYDGERWRKVVDNLLKDNI</sequence>
<protein>
    <recommendedName>
        <fullName evidence="3">Restriction endonuclease</fullName>
    </recommendedName>
</protein>
<reference evidence="1" key="1">
    <citation type="submission" date="2020-10" db="EMBL/GenBank/DDBJ databases">
        <authorList>
            <person name="Gilroy R."/>
        </authorList>
    </citation>
    <scope>NUCLEOTIDE SEQUENCE</scope>
    <source>
        <strain evidence="1">6919</strain>
    </source>
</reference>
<name>A0A9D9IQS8_9BACT</name>
<evidence type="ECO:0008006" key="3">
    <source>
        <dbReference type="Google" id="ProtNLM"/>
    </source>
</evidence>
<reference evidence="1" key="2">
    <citation type="journal article" date="2021" name="PeerJ">
        <title>Extensive microbial diversity within the chicken gut microbiome revealed by metagenomics and culture.</title>
        <authorList>
            <person name="Gilroy R."/>
            <person name="Ravi A."/>
            <person name="Getino M."/>
            <person name="Pursley I."/>
            <person name="Horton D.L."/>
            <person name="Alikhan N.F."/>
            <person name="Baker D."/>
            <person name="Gharbi K."/>
            <person name="Hall N."/>
            <person name="Watson M."/>
            <person name="Adriaenssens E.M."/>
            <person name="Foster-Nyarko E."/>
            <person name="Jarju S."/>
            <person name="Secka A."/>
            <person name="Antonio M."/>
            <person name="Oren A."/>
            <person name="Chaudhuri R.R."/>
            <person name="La Ragione R."/>
            <person name="Hildebrand F."/>
            <person name="Pallen M.J."/>
        </authorList>
    </citation>
    <scope>NUCLEOTIDE SEQUENCE</scope>
    <source>
        <strain evidence="1">6919</strain>
    </source>
</reference>